<evidence type="ECO:0000256" key="1">
    <source>
        <dbReference type="SAM" id="Phobius"/>
    </source>
</evidence>
<feature type="transmembrane region" description="Helical" evidence="1">
    <location>
        <begin position="42"/>
        <end position="61"/>
    </location>
</feature>
<name>A0A4R6RW70_LABRH</name>
<accession>A0A4R6RW70</accession>
<keyword evidence="1" id="KW-0812">Transmembrane</keyword>
<dbReference type="AlphaFoldDB" id="A0A4R6RW70"/>
<evidence type="ECO:0000259" key="2">
    <source>
        <dbReference type="Pfam" id="PF09990"/>
    </source>
</evidence>
<evidence type="ECO:0000313" key="3">
    <source>
        <dbReference type="EMBL" id="TDP91193.1"/>
    </source>
</evidence>
<dbReference type="EMBL" id="SNXZ01000009">
    <property type="protein sequence ID" value="TDP91193.1"/>
    <property type="molecule type" value="Genomic_DNA"/>
</dbReference>
<gene>
    <name evidence="3" type="ORF">EV186_109185</name>
</gene>
<dbReference type="Pfam" id="PF09990">
    <property type="entry name" value="DUF2231"/>
    <property type="match status" value="1"/>
</dbReference>
<dbReference type="Proteomes" id="UP000295444">
    <property type="component" value="Unassembled WGS sequence"/>
</dbReference>
<protein>
    <recommendedName>
        <fullName evidence="2">DUF2231 domain-containing protein</fullName>
    </recommendedName>
</protein>
<keyword evidence="1" id="KW-0472">Membrane</keyword>
<organism evidence="3 4">
    <name type="scientific">Labedaea rhizosphaerae</name>
    <dbReference type="NCBI Taxonomy" id="598644"/>
    <lineage>
        <taxon>Bacteria</taxon>
        <taxon>Bacillati</taxon>
        <taxon>Actinomycetota</taxon>
        <taxon>Actinomycetes</taxon>
        <taxon>Pseudonocardiales</taxon>
        <taxon>Pseudonocardiaceae</taxon>
        <taxon>Labedaea</taxon>
    </lineage>
</organism>
<feature type="domain" description="DUF2231" evidence="2">
    <location>
        <begin position="7"/>
        <end position="148"/>
    </location>
</feature>
<proteinExistence type="predicted"/>
<comment type="caution">
    <text evidence="3">The sequence shown here is derived from an EMBL/GenBank/DDBJ whole genome shotgun (WGS) entry which is preliminary data.</text>
</comment>
<feature type="transmembrane region" description="Helical" evidence="1">
    <location>
        <begin position="12"/>
        <end position="35"/>
    </location>
</feature>
<evidence type="ECO:0000313" key="4">
    <source>
        <dbReference type="Proteomes" id="UP000295444"/>
    </source>
</evidence>
<dbReference type="InterPro" id="IPR019251">
    <property type="entry name" value="DUF2231_TM"/>
</dbReference>
<keyword evidence="4" id="KW-1185">Reference proteome</keyword>
<dbReference type="RefSeq" id="WP_133853963.1">
    <property type="nucleotide sequence ID" value="NZ_SNXZ01000009.1"/>
</dbReference>
<dbReference type="OrthoDB" id="4864772at2"/>
<sequence>MPEFVNGLPLHALLVHVVVVLVPLAVLGAIVIAVWPAARRRFGWLVLGFAVVDAIVVPLTTESGENLDRRVPSNPQLAEHERLGDMMIYWVVPLLVLIAALMALEVVRRRQLTTIDAGGPGTQTAATGQVASWLMPVSIVVAVLTVAVAVGTGIHCFRVGDAGAKSVWGFVQDQPAR</sequence>
<feature type="transmembrane region" description="Helical" evidence="1">
    <location>
        <begin position="87"/>
        <end position="107"/>
    </location>
</feature>
<reference evidence="3 4" key="1">
    <citation type="submission" date="2019-03" db="EMBL/GenBank/DDBJ databases">
        <title>Genomic Encyclopedia of Type Strains, Phase IV (KMG-IV): sequencing the most valuable type-strain genomes for metagenomic binning, comparative biology and taxonomic classification.</title>
        <authorList>
            <person name="Goeker M."/>
        </authorList>
    </citation>
    <scope>NUCLEOTIDE SEQUENCE [LARGE SCALE GENOMIC DNA]</scope>
    <source>
        <strain evidence="3 4">DSM 45361</strain>
    </source>
</reference>
<keyword evidence="1" id="KW-1133">Transmembrane helix</keyword>